<gene>
    <name evidence="6" type="primary">hosA_2</name>
    <name evidence="6" type="ORF">PHA8399_04119</name>
</gene>
<evidence type="ECO:0000256" key="2">
    <source>
        <dbReference type="ARBA" id="ARBA00023125"/>
    </source>
</evidence>
<evidence type="ECO:0000313" key="7">
    <source>
        <dbReference type="Proteomes" id="UP000051326"/>
    </source>
</evidence>
<organism evidence="6 7">
    <name type="scientific">Leisingera aquaemixtae</name>
    <dbReference type="NCBI Taxonomy" id="1396826"/>
    <lineage>
        <taxon>Bacteria</taxon>
        <taxon>Pseudomonadati</taxon>
        <taxon>Pseudomonadota</taxon>
        <taxon>Alphaproteobacteria</taxon>
        <taxon>Rhodobacterales</taxon>
        <taxon>Roseobacteraceae</taxon>
        <taxon>Leisingera</taxon>
    </lineage>
</organism>
<dbReference type="Proteomes" id="UP000051326">
    <property type="component" value="Unassembled WGS sequence"/>
</dbReference>
<proteinExistence type="predicted"/>
<dbReference type="STRING" id="1396826.PHA8399_04119"/>
<evidence type="ECO:0000313" key="6">
    <source>
        <dbReference type="EMBL" id="CUI01963.1"/>
    </source>
</evidence>
<dbReference type="PANTHER" id="PTHR42756:SF1">
    <property type="entry name" value="TRANSCRIPTIONAL REPRESSOR OF EMRAB OPERON"/>
    <property type="match status" value="1"/>
</dbReference>
<dbReference type="SUPFAM" id="SSF46785">
    <property type="entry name" value="Winged helix' DNA-binding domain"/>
    <property type="match status" value="1"/>
</dbReference>
<evidence type="ECO:0000256" key="1">
    <source>
        <dbReference type="ARBA" id="ARBA00023015"/>
    </source>
</evidence>
<dbReference type="SMART" id="SM00347">
    <property type="entry name" value="HTH_MARR"/>
    <property type="match status" value="1"/>
</dbReference>
<keyword evidence="2" id="KW-0238">DNA-binding</keyword>
<evidence type="ECO:0000259" key="5">
    <source>
        <dbReference type="PROSITE" id="PS50995"/>
    </source>
</evidence>
<dbReference type="Pfam" id="PF01047">
    <property type="entry name" value="MarR"/>
    <property type="match status" value="1"/>
</dbReference>
<feature type="region of interest" description="Disordered" evidence="4">
    <location>
        <begin position="99"/>
        <end position="122"/>
    </location>
</feature>
<accession>A0A0P1HEM0</accession>
<dbReference type="InterPro" id="IPR000835">
    <property type="entry name" value="HTH_MarR-typ"/>
</dbReference>
<name>A0A0P1HEM0_9RHOB</name>
<dbReference type="RefSeq" id="WP_058287939.1">
    <property type="nucleotide sequence ID" value="NZ_CYSR01000040.1"/>
</dbReference>
<dbReference type="PRINTS" id="PR00598">
    <property type="entry name" value="HTHMARR"/>
</dbReference>
<dbReference type="EMBL" id="CYSR01000040">
    <property type="protein sequence ID" value="CUI01963.1"/>
    <property type="molecule type" value="Genomic_DNA"/>
</dbReference>
<keyword evidence="1" id="KW-0805">Transcription regulation</keyword>
<dbReference type="PANTHER" id="PTHR42756">
    <property type="entry name" value="TRANSCRIPTIONAL REGULATOR, MARR"/>
    <property type="match status" value="1"/>
</dbReference>
<sequence length="143" mass="16117">MKFEKENSAGYLVNHTARLFAAGLQERITPLGITIGQFPILLELWIKDGVTQRELLEKLALEQATLANTLNRMERDGLIVRKKHPADARSQQIWLTEKGQAPRDSAYQAASDQNEHSLAPLSDEEREQFLGLMRRIINAAHSG</sequence>
<dbReference type="PROSITE" id="PS50995">
    <property type="entry name" value="HTH_MARR_2"/>
    <property type="match status" value="1"/>
</dbReference>
<dbReference type="GO" id="GO:0003677">
    <property type="term" value="F:DNA binding"/>
    <property type="evidence" value="ECO:0007669"/>
    <property type="project" value="UniProtKB-KW"/>
</dbReference>
<dbReference type="GO" id="GO:0003700">
    <property type="term" value="F:DNA-binding transcription factor activity"/>
    <property type="evidence" value="ECO:0007669"/>
    <property type="project" value="InterPro"/>
</dbReference>
<dbReference type="Gene3D" id="1.10.10.10">
    <property type="entry name" value="Winged helix-like DNA-binding domain superfamily/Winged helix DNA-binding domain"/>
    <property type="match status" value="1"/>
</dbReference>
<keyword evidence="3" id="KW-0804">Transcription</keyword>
<evidence type="ECO:0000256" key="4">
    <source>
        <dbReference type="SAM" id="MobiDB-lite"/>
    </source>
</evidence>
<dbReference type="InterPro" id="IPR036388">
    <property type="entry name" value="WH-like_DNA-bd_sf"/>
</dbReference>
<feature type="domain" description="HTH marR-type" evidence="5">
    <location>
        <begin position="6"/>
        <end position="138"/>
    </location>
</feature>
<reference evidence="6 7" key="1">
    <citation type="submission" date="2015-09" db="EMBL/GenBank/DDBJ databases">
        <authorList>
            <consortium name="Swine Surveillance"/>
        </authorList>
    </citation>
    <scope>NUCLEOTIDE SEQUENCE [LARGE SCALE GENOMIC DNA]</scope>
    <source>
        <strain evidence="6 7">CECT 8399</strain>
    </source>
</reference>
<evidence type="ECO:0000256" key="3">
    <source>
        <dbReference type="ARBA" id="ARBA00023163"/>
    </source>
</evidence>
<dbReference type="AlphaFoldDB" id="A0A0P1HEM0"/>
<dbReference type="InterPro" id="IPR036390">
    <property type="entry name" value="WH_DNA-bd_sf"/>
</dbReference>
<protein>
    <submittedName>
        <fullName evidence="6">Transcriptional regulator HosA</fullName>
    </submittedName>
</protein>